<dbReference type="InterPro" id="IPR038762">
    <property type="entry name" value="ABM_predict"/>
</dbReference>
<feature type="transmembrane region" description="Helical" evidence="1">
    <location>
        <begin position="146"/>
        <end position="165"/>
    </location>
</feature>
<evidence type="ECO:0008006" key="4">
    <source>
        <dbReference type="Google" id="ProtNLM"/>
    </source>
</evidence>
<dbReference type="InterPro" id="IPR011008">
    <property type="entry name" value="Dimeric_a/b-barrel"/>
</dbReference>
<dbReference type="RefSeq" id="WP_386375788.1">
    <property type="nucleotide sequence ID" value="NZ_JBHUMP010000022.1"/>
</dbReference>
<evidence type="ECO:0000313" key="3">
    <source>
        <dbReference type="Proteomes" id="UP001597474"/>
    </source>
</evidence>
<name>A0ABW5U657_9RHOB</name>
<dbReference type="SUPFAM" id="SSF54909">
    <property type="entry name" value="Dimeric alpha+beta barrel"/>
    <property type="match status" value="1"/>
</dbReference>
<comment type="caution">
    <text evidence="2">The sequence shown here is derived from an EMBL/GenBank/DDBJ whole genome shotgun (WGS) entry which is preliminary data.</text>
</comment>
<gene>
    <name evidence="2" type="ORF">ACFSUD_17435</name>
</gene>
<dbReference type="PANTHER" id="PTHR40057">
    <property type="entry name" value="SLR1162 PROTEIN"/>
    <property type="match status" value="1"/>
</dbReference>
<dbReference type="Proteomes" id="UP001597474">
    <property type="component" value="Unassembled WGS sequence"/>
</dbReference>
<accession>A0ABW5U657</accession>
<keyword evidence="3" id="KW-1185">Reference proteome</keyword>
<proteinExistence type="predicted"/>
<keyword evidence="1" id="KW-1133">Transmembrane helix</keyword>
<evidence type="ECO:0000256" key="1">
    <source>
        <dbReference type="SAM" id="Phobius"/>
    </source>
</evidence>
<protein>
    <recommendedName>
        <fullName evidence="4">Antibiotic biosynthesis monooxygenase</fullName>
    </recommendedName>
</protein>
<feature type="transmembrane region" description="Helical" evidence="1">
    <location>
        <begin position="114"/>
        <end position="134"/>
    </location>
</feature>
<keyword evidence="1" id="KW-0812">Transmembrane</keyword>
<sequence length="186" mass="21289">MPNDARPVLSIIVRRFHQDRKADILHSLHRLQQVAADQPGYLGDHNSLSEEETQCELVNVFAFNSRKNLERWEASELRNRCLAELDRHPQKATRHKDFEELARLLPQTSRISKIEIVVILIFWILISGTCLGYLGDLLLPTGFPAVGRSILLVTINVLLISYLFLPWTSNILTKLKTARAERVPKS</sequence>
<evidence type="ECO:0000313" key="2">
    <source>
        <dbReference type="EMBL" id="MFD2741361.1"/>
    </source>
</evidence>
<keyword evidence="1" id="KW-0472">Membrane</keyword>
<reference evidence="3" key="1">
    <citation type="journal article" date="2019" name="Int. J. Syst. Evol. Microbiol.">
        <title>The Global Catalogue of Microorganisms (GCM) 10K type strain sequencing project: providing services to taxonomists for standard genome sequencing and annotation.</title>
        <authorList>
            <consortium name="The Broad Institute Genomics Platform"/>
            <consortium name="The Broad Institute Genome Sequencing Center for Infectious Disease"/>
            <person name="Wu L."/>
            <person name="Ma J."/>
        </authorList>
    </citation>
    <scope>NUCLEOTIDE SEQUENCE [LARGE SCALE GENOMIC DNA]</scope>
    <source>
        <strain evidence="3">TISTR 2562</strain>
    </source>
</reference>
<dbReference type="PANTHER" id="PTHR40057:SF1">
    <property type="entry name" value="SLR1162 PROTEIN"/>
    <property type="match status" value="1"/>
</dbReference>
<organism evidence="2 3">
    <name type="scientific">Sulfitobacter aestuarii</name>
    <dbReference type="NCBI Taxonomy" id="2161676"/>
    <lineage>
        <taxon>Bacteria</taxon>
        <taxon>Pseudomonadati</taxon>
        <taxon>Pseudomonadota</taxon>
        <taxon>Alphaproteobacteria</taxon>
        <taxon>Rhodobacterales</taxon>
        <taxon>Roseobacteraceae</taxon>
        <taxon>Sulfitobacter</taxon>
    </lineage>
</organism>
<dbReference type="EMBL" id="JBHUMP010000022">
    <property type="protein sequence ID" value="MFD2741361.1"/>
    <property type="molecule type" value="Genomic_DNA"/>
</dbReference>